<dbReference type="EMBL" id="CP031264">
    <property type="protein sequence ID" value="AXI81510.1"/>
    <property type="molecule type" value="Genomic_DNA"/>
</dbReference>
<dbReference type="AlphaFoldDB" id="A0A345T6A5"/>
<organism evidence="1 2">
    <name type="scientific">Peterkaempfera bronchialis</name>
    <dbReference type="NCBI Taxonomy" id="2126346"/>
    <lineage>
        <taxon>Bacteria</taxon>
        <taxon>Bacillati</taxon>
        <taxon>Actinomycetota</taxon>
        <taxon>Actinomycetes</taxon>
        <taxon>Kitasatosporales</taxon>
        <taxon>Streptomycetaceae</taxon>
        <taxon>Peterkaempfera</taxon>
    </lineage>
</organism>
<dbReference type="SMART" id="SM01236">
    <property type="entry name" value="Haem_oxygenase_2"/>
    <property type="match status" value="1"/>
</dbReference>
<proteinExistence type="predicted"/>
<sequence length="188" mass="20114">MHTVIRASVPLMETAARRCADLGPADPVAGPLGRYLTAHIEEERHHDAWLLADLALAGGDPAEPLRQLPPPEAARLVGAQFYWVLHHHPVCLLGYIAVLEGHAPAPWLADRLARTTGLPDAAFRTVREHAVLDAGHGADLDALLDRLPLTPEQESWVAVSALHTVAAAVELLRRPDPTVPHAPPGGAP</sequence>
<dbReference type="Proteomes" id="UP000249340">
    <property type="component" value="Chromosome"/>
</dbReference>
<dbReference type="Pfam" id="PF14518">
    <property type="entry name" value="Haem_oxygenas_2"/>
    <property type="match status" value="1"/>
</dbReference>
<dbReference type="Gene3D" id="1.20.910.10">
    <property type="entry name" value="Heme oxygenase-like"/>
    <property type="match status" value="1"/>
</dbReference>
<evidence type="ECO:0000313" key="1">
    <source>
        <dbReference type="EMBL" id="AXI81510.1"/>
    </source>
</evidence>
<reference evidence="2" key="1">
    <citation type="submission" date="2018-07" db="EMBL/GenBank/DDBJ databases">
        <title>Streptacidiphilus bronchialis DSM 106435 chromosome.</title>
        <authorList>
            <person name="Batra D."/>
            <person name="Gulvik C.A."/>
        </authorList>
    </citation>
    <scope>NUCLEOTIDE SEQUENCE [LARGE SCALE GENOMIC DNA]</scope>
    <source>
        <strain evidence="2">DSM 106435</strain>
    </source>
</reference>
<evidence type="ECO:0000313" key="2">
    <source>
        <dbReference type="Proteomes" id="UP000249340"/>
    </source>
</evidence>
<dbReference type="SUPFAM" id="SSF48613">
    <property type="entry name" value="Heme oxygenase-like"/>
    <property type="match status" value="1"/>
</dbReference>
<accession>A0A345T6A5</accession>
<dbReference type="InterPro" id="IPR016084">
    <property type="entry name" value="Haem_Oase-like_multi-hlx"/>
</dbReference>
<protein>
    <recommendedName>
        <fullName evidence="3">Heme oxygenase-like protein</fullName>
    </recommendedName>
</protein>
<dbReference type="OrthoDB" id="112625at2"/>
<gene>
    <name evidence="1" type="ORF">C7M71_018920</name>
</gene>
<keyword evidence="2" id="KW-1185">Reference proteome</keyword>
<dbReference type="KEGG" id="stri:C7M71_018920"/>
<name>A0A345T6A5_9ACTN</name>
<evidence type="ECO:0008006" key="3">
    <source>
        <dbReference type="Google" id="ProtNLM"/>
    </source>
</evidence>